<sequence>MPNLISLTLHYQNPNTSSGHTLPNQNYLTTQLPTSSPVLHPTPVYLPALEYLSISCREQFSQSIAFFVGIRTPHLKTLRFHFHQHTQYLASWFRSFVDELTLEDVRFTKDLLKHMTRRIYVGKLSSSLPLPSPPGWTLPSQAYVGRRIRRMRIDRPSFADDWGAGIENFVAMIKSRLPRLTPERQSYHDAAPGLPPTREGNLASLWITTRPESGSLEHGDFRDFQDPAAGLYQLLVKNIDIRGAESLGVDLVLEEASDGPQRMMRGRSF</sequence>
<comment type="caution">
    <text evidence="1">The sequence shown here is derived from an EMBL/GenBank/DDBJ whole genome shotgun (WGS) entry which is preliminary data.</text>
</comment>
<dbReference type="AlphaFoldDB" id="A0A9P6BXP9"/>
<dbReference type="EMBL" id="MU151809">
    <property type="protein sequence ID" value="KAF9441713.1"/>
    <property type="molecule type" value="Genomic_DNA"/>
</dbReference>
<evidence type="ECO:0000313" key="1">
    <source>
        <dbReference type="EMBL" id="KAF9441713.1"/>
    </source>
</evidence>
<proteinExistence type="predicted"/>
<reference evidence="1" key="1">
    <citation type="submission" date="2020-11" db="EMBL/GenBank/DDBJ databases">
        <authorList>
            <consortium name="DOE Joint Genome Institute"/>
            <person name="Ahrendt S."/>
            <person name="Riley R."/>
            <person name="Andreopoulos W."/>
            <person name="Labutti K."/>
            <person name="Pangilinan J."/>
            <person name="Ruiz-Duenas F.J."/>
            <person name="Barrasa J.M."/>
            <person name="Sanchez-Garcia M."/>
            <person name="Camarero S."/>
            <person name="Miyauchi S."/>
            <person name="Serrano A."/>
            <person name="Linde D."/>
            <person name="Babiker R."/>
            <person name="Drula E."/>
            <person name="Ayuso-Fernandez I."/>
            <person name="Pacheco R."/>
            <person name="Padilla G."/>
            <person name="Ferreira P."/>
            <person name="Barriuso J."/>
            <person name="Kellner H."/>
            <person name="Castanera R."/>
            <person name="Alfaro M."/>
            <person name="Ramirez L."/>
            <person name="Pisabarro A.G."/>
            <person name="Kuo A."/>
            <person name="Tritt A."/>
            <person name="Lipzen A."/>
            <person name="He G."/>
            <person name="Yan M."/>
            <person name="Ng V."/>
            <person name="Cullen D."/>
            <person name="Martin F."/>
            <person name="Rosso M.-N."/>
            <person name="Henrissat B."/>
            <person name="Hibbett D."/>
            <person name="Martinez A.T."/>
            <person name="Grigoriev I.V."/>
        </authorList>
    </citation>
    <scope>NUCLEOTIDE SEQUENCE</scope>
    <source>
        <strain evidence="1">MF-IS2</strain>
    </source>
</reference>
<evidence type="ECO:0000313" key="2">
    <source>
        <dbReference type="Proteomes" id="UP000807342"/>
    </source>
</evidence>
<dbReference type="Proteomes" id="UP000807342">
    <property type="component" value="Unassembled WGS sequence"/>
</dbReference>
<gene>
    <name evidence="1" type="ORF">P691DRAFT_765972</name>
</gene>
<name>A0A9P6BXP9_9AGAR</name>
<accession>A0A9P6BXP9</accession>
<protein>
    <submittedName>
        <fullName evidence="1">Uncharacterized protein</fullName>
    </submittedName>
</protein>
<keyword evidence="2" id="KW-1185">Reference proteome</keyword>
<organism evidence="1 2">
    <name type="scientific">Macrolepiota fuliginosa MF-IS2</name>
    <dbReference type="NCBI Taxonomy" id="1400762"/>
    <lineage>
        <taxon>Eukaryota</taxon>
        <taxon>Fungi</taxon>
        <taxon>Dikarya</taxon>
        <taxon>Basidiomycota</taxon>
        <taxon>Agaricomycotina</taxon>
        <taxon>Agaricomycetes</taxon>
        <taxon>Agaricomycetidae</taxon>
        <taxon>Agaricales</taxon>
        <taxon>Agaricineae</taxon>
        <taxon>Agaricaceae</taxon>
        <taxon>Macrolepiota</taxon>
    </lineage>
</organism>